<protein>
    <submittedName>
        <fullName evidence="1">Ammonium transporter</fullName>
    </submittedName>
</protein>
<reference evidence="1" key="1">
    <citation type="submission" date="2009-10" db="EMBL/GenBank/DDBJ databases">
        <title>Diversity of trophic interactions inside an arsenic-rich microbial ecosystem.</title>
        <authorList>
            <person name="Bertin P.N."/>
            <person name="Heinrich-Salmeron A."/>
            <person name="Pelletier E."/>
            <person name="Goulhen-Chollet F."/>
            <person name="Arsene-Ploetze F."/>
            <person name="Gallien S."/>
            <person name="Calteau A."/>
            <person name="Vallenet D."/>
            <person name="Casiot C."/>
            <person name="Chane-Woon-Ming B."/>
            <person name="Giloteaux L."/>
            <person name="Barakat M."/>
            <person name="Bonnefoy V."/>
            <person name="Bruneel O."/>
            <person name="Chandler M."/>
            <person name="Cleiss J."/>
            <person name="Duran R."/>
            <person name="Elbaz-Poulichet F."/>
            <person name="Fonknechten N."/>
            <person name="Lauga B."/>
            <person name="Mornico D."/>
            <person name="Ortet P."/>
            <person name="Schaeffer C."/>
            <person name="Siguier P."/>
            <person name="Alexander Thil Smith A."/>
            <person name="Van Dorsselaer A."/>
            <person name="Weissenbach J."/>
            <person name="Medigue C."/>
            <person name="Le Paslier D."/>
        </authorList>
    </citation>
    <scope>NUCLEOTIDE SEQUENCE</scope>
</reference>
<accession>E6PGQ0</accession>
<evidence type="ECO:0000313" key="1">
    <source>
        <dbReference type="EMBL" id="CBH75638.1"/>
    </source>
</evidence>
<organism evidence="1">
    <name type="scientific">mine drainage metagenome</name>
    <dbReference type="NCBI Taxonomy" id="410659"/>
    <lineage>
        <taxon>unclassified sequences</taxon>
        <taxon>metagenomes</taxon>
        <taxon>ecological metagenomes</taxon>
    </lineage>
</organism>
<name>E6PGQ0_9ZZZZ</name>
<proteinExistence type="predicted"/>
<sequence length="40" mass="4047">MHGVGGFLGIVLLGVFASTQWNPAGANALLFGGVVFSANR</sequence>
<gene>
    <name evidence="1" type="ORF">CARN1_2501</name>
</gene>
<dbReference type="EMBL" id="CABL01000014">
    <property type="protein sequence ID" value="CBH75638.1"/>
    <property type="molecule type" value="Genomic_DNA"/>
</dbReference>
<dbReference type="AlphaFoldDB" id="E6PGQ0"/>
<comment type="caution">
    <text evidence="1">The sequence shown here is derived from an EMBL/GenBank/DDBJ whole genome shotgun (WGS) entry which is preliminary data.</text>
</comment>